<dbReference type="EMBL" id="JBGFUD010001470">
    <property type="protein sequence ID" value="MFH4976332.1"/>
    <property type="molecule type" value="Genomic_DNA"/>
</dbReference>
<reference evidence="1 2" key="1">
    <citation type="submission" date="2024-08" db="EMBL/GenBank/DDBJ databases">
        <title>Gnathostoma spinigerum genome.</title>
        <authorList>
            <person name="Gonzalez-Bertolin B."/>
            <person name="Monzon S."/>
            <person name="Zaballos A."/>
            <person name="Jimenez P."/>
            <person name="Dekumyoy P."/>
            <person name="Varona S."/>
            <person name="Cuesta I."/>
            <person name="Sumanam S."/>
            <person name="Adisakwattana P."/>
            <person name="Gasser R.B."/>
            <person name="Hernandez-Gonzalez A."/>
            <person name="Young N.D."/>
            <person name="Perteguer M.J."/>
        </authorList>
    </citation>
    <scope>NUCLEOTIDE SEQUENCE [LARGE SCALE GENOMIC DNA]</scope>
    <source>
        <strain evidence="1">AL3</strain>
        <tissue evidence="1">Liver</tissue>
    </source>
</reference>
<dbReference type="Proteomes" id="UP001608902">
    <property type="component" value="Unassembled WGS sequence"/>
</dbReference>
<protein>
    <submittedName>
        <fullName evidence="1">Uncharacterized protein</fullName>
    </submittedName>
</protein>
<accession>A0ABD6EAM6</accession>
<evidence type="ECO:0000313" key="2">
    <source>
        <dbReference type="Proteomes" id="UP001608902"/>
    </source>
</evidence>
<evidence type="ECO:0000313" key="1">
    <source>
        <dbReference type="EMBL" id="MFH4976332.1"/>
    </source>
</evidence>
<name>A0ABD6EAM6_9BILA</name>
<comment type="caution">
    <text evidence="1">The sequence shown here is derived from an EMBL/GenBank/DDBJ whole genome shotgun (WGS) entry which is preliminary data.</text>
</comment>
<organism evidence="1 2">
    <name type="scientific">Gnathostoma spinigerum</name>
    <dbReference type="NCBI Taxonomy" id="75299"/>
    <lineage>
        <taxon>Eukaryota</taxon>
        <taxon>Metazoa</taxon>
        <taxon>Ecdysozoa</taxon>
        <taxon>Nematoda</taxon>
        <taxon>Chromadorea</taxon>
        <taxon>Rhabditida</taxon>
        <taxon>Spirurina</taxon>
        <taxon>Gnathostomatomorpha</taxon>
        <taxon>Gnathostomatoidea</taxon>
        <taxon>Gnathostomatidae</taxon>
        <taxon>Gnathostoma</taxon>
    </lineage>
</organism>
<sequence>MKTDTKASFLFARQHNPNEKRDHLLTFSKQKMAPNSTVPLFHFTCFQENKVKVLGGEMMECEDGSPPRENEKTVFRDEGIYGRADGFCQPHPPNPLVVPTSAACFAFPLQPPICLNHA</sequence>
<dbReference type="AlphaFoldDB" id="A0ABD6EAM6"/>
<gene>
    <name evidence="1" type="ORF">AB6A40_003041</name>
</gene>
<proteinExistence type="predicted"/>
<keyword evidence="2" id="KW-1185">Reference proteome</keyword>